<name>Q1K157_DESA6</name>
<dbReference type="PIRSF" id="PIRSF037318">
    <property type="entry name" value="RfaP"/>
    <property type="match status" value="1"/>
</dbReference>
<evidence type="ECO:0000313" key="1">
    <source>
        <dbReference type="EMBL" id="EAT16151.1"/>
    </source>
</evidence>
<organism evidence="1 2">
    <name type="scientific">Desulfuromonas acetoxidans (strain DSM 684 / 11070)</name>
    <dbReference type="NCBI Taxonomy" id="281689"/>
    <lineage>
        <taxon>Bacteria</taxon>
        <taxon>Pseudomonadati</taxon>
        <taxon>Thermodesulfobacteriota</taxon>
        <taxon>Desulfuromonadia</taxon>
        <taxon>Desulfuromonadales</taxon>
        <taxon>Desulfuromonadaceae</taxon>
        <taxon>Desulfuromonas</taxon>
    </lineage>
</organism>
<dbReference type="GO" id="GO:0016301">
    <property type="term" value="F:kinase activity"/>
    <property type="evidence" value="ECO:0007669"/>
    <property type="project" value="UniProtKB-KW"/>
</dbReference>
<dbReference type="Pfam" id="PF06293">
    <property type="entry name" value="Kdo"/>
    <property type="match status" value="1"/>
</dbReference>
<dbReference type="Proteomes" id="UP000005695">
    <property type="component" value="Unassembled WGS sequence"/>
</dbReference>
<dbReference type="NCBIfam" id="NF011703">
    <property type="entry name" value="PRK15123.1"/>
    <property type="match status" value="1"/>
</dbReference>
<keyword evidence="2" id="KW-1185">Reference proteome</keyword>
<reference evidence="1" key="2">
    <citation type="submission" date="2006-05" db="EMBL/GenBank/DDBJ databases">
        <title>Sequencing of the draft genome and assembly of Desulfuromonas acetoxidans DSM 684.</title>
        <authorList>
            <consortium name="US DOE Joint Genome Institute (JGI-PGF)"/>
            <person name="Copeland A."/>
            <person name="Lucas S."/>
            <person name="Lapidus A."/>
            <person name="Barry K."/>
            <person name="Detter J.C."/>
            <person name="Glavina del Rio T."/>
            <person name="Hammon N."/>
            <person name="Israni S."/>
            <person name="Dalin E."/>
            <person name="Tice H."/>
            <person name="Bruce D."/>
            <person name="Pitluck S."/>
            <person name="Richardson P."/>
        </authorList>
    </citation>
    <scope>NUCLEOTIDE SEQUENCE [LARGE SCALE GENOMIC DNA]</scope>
    <source>
        <strain evidence="1">DSM 684</strain>
    </source>
</reference>
<sequence>MIVLPRSWQQQWHGRDYFEVVLGLEGEEYRNMDGRRTFRFEKDGRGYFAKVYTGLGWKRIFKSLLAFKRPPVLTAANEWRAIRRLEELNVDTMTLVGYGEQGSDPAHRQSFIITEELTPTESLEYFCRNWGSDPPPVTLKRALIDKLAQISKQLHDHGVNHRDYYLCHFLLDLTVGRENLCSDNLTLYLIDLHRVQFRRRLPQRWRLKDLAALYFSSMEIGLTRRDLYRFIAIYTGKPLRHALQEHAALWQQIERRSAQLMERYNRKYRPND</sequence>
<dbReference type="UniPathway" id="UPA00958"/>
<accession>Q1K157</accession>
<protein>
    <submittedName>
        <fullName evidence="1">Lipopolysaccharide kinase</fullName>
    </submittedName>
</protein>
<dbReference type="AlphaFoldDB" id="Q1K157"/>
<gene>
    <name evidence="1" type="ORF">Dace_1615</name>
</gene>
<dbReference type="EMBL" id="AAEW02000006">
    <property type="protein sequence ID" value="EAT16151.1"/>
    <property type="molecule type" value="Genomic_DNA"/>
</dbReference>
<comment type="caution">
    <text evidence="1">The sequence shown here is derived from an EMBL/GenBank/DDBJ whole genome shotgun (WGS) entry which is preliminary data.</text>
</comment>
<dbReference type="SUPFAM" id="SSF56112">
    <property type="entry name" value="Protein kinase-like (PK-like)"/>
    <property type="match status" value="1"/>
</dbReference>
<evidence type="ECO:0000313" key="2">
    <source>
        <dbReference type="Proteomes" id="UP000005695"/>
    </source>
</evidence>
<reference evidence="1" key="1">
    <citation type="submission" date="2006-05" db="EMBL/GenBank/DDBJ databases">
        <title>Annotation of the draft genome assembly of Desulfuromonas acetoxidans DSM 684.</title>
        <authorList>
            <consortium name="US DOE Joint Genome Institute (JGI-ORNL)"/>
            <person name="Larimer F."/>
            <person name="Land M."/>
            <person name="Hauser L."/>
        </authorList>
    </citation>
    <scope>NUCLEOTIDE SEQUENCE [LARGE SCALE GENOMIC DNA]</scope>
    <source>
        <strain evidence="1">DSM 684</strain>
    </source>
</reference>
<dbReference type="InterPro" id="IPR011009">
    <property type="entry name" value="Kinase-like_dom_sf"/>
</dbReference>
<dbReference type="InterPro" id="IPR017172">
    <property type="entry name" value="Lsacc_core_hep_kinase_RfaP"/>
</dbReference>
<dbReference type="OrthoDB" id="9782725at2"/>
<keyword evidence="1" id="KW-0418">Kinase</keyword>
<dbReference type="GO" id="GO:0009244">
    <property type="term" value="P:lipopolysaccharide core region biosynthetic process"/>
    <property type="evidence" value="ECO:0007669"/>
    <property type="project" value="UniProtKB-UniPathway"/>
</dbReference>
<keyword evidence="1" id="KW-0808">Transferase</keyword>
<dbReference type="RefSeq" id="WP_005999314.1">
    <property type="nucleotide sequence ID" value="NZ_AAEW02000006.1"/>
</dbReference>
<proteinExistence type="predicted"/>